<dbReference type="Proteomes" id="UP000326565">
    <property type="component" value="Unassembled WGS sequence"/>
</dbReference>
<feature type="region of interest" description="Disordered" evidence="1">
    <location>
        <begin position="54"/>
        <end position="79"/>
    </location>
</feature>
<evidence type="ECO:0000313" key="3">
    <source>
        <dbReference type="EMBL" id="KAB8067649.1"/>
    </source>
</evidence>
<gene>
    <name evidence="3" type="ORF">BDV29DRAFT_185808</name>
</gene>
<dbReference type="AlphaFoldDB" id="A0A5N5WHG8"/>
<evidence type="ECO:0000256" key="2">
    <source>
        <dbReference type="SAM" id="Phobius"/>
    </source>
</evidence>
<keyword evidence="2" id="KW-0472">Membrane</keyword>
<dbReference type="EMBL" id="ML732461">
    <property type="protein sequence ID" value="KAB8067649.1"/>
    <property type="molecule type" value="Genomic_DNA"/>
</dbReference>
<feature type="compositionally biased region" description="Polar residues" evidence="1">
    <location>
        <begin position="67"/>
        <end position="79"/>
    </location>
</feature>
<organism evidence="3 4">
    <name type="scientific">Aspergillus leporis</name>
    <dbReference type="NCBI Taxonomy" id="41062"/>
    <lineage>
        <taxon>Eukaryota</taxon>
        <taxon>Fungi</taxon>
        <taxon>Dikarya</taxon>
        <taxon>Ascomycota</taxon>
        <taxon>Pezizomycotina</taxon>
        <taxon>Eurotiomycetes</taxon>
        <taxon>Eurotiomycetidae</taxon>
        <taxon>Eurotiales</taxon>
        <taxon>Aspergillaceae</taxon>
        <taxon>Aspergillus</taxon>
        <taxon>Aspergillus subgen. Circumdati</taxon>
    </lineage>
</organism>
<accession>A0A5N5WHG8</accession>
<reference evidence="3 4" key="1">
    <citation type="submission" date="2019-04" db="EMBL/GenBank/DDBJ databases">
        <title>Friends and foes A comparative genomics study of 23 Aspergillus species from section Flavi.</title>
        <authorList>
            <consortium name="DOE Joint Genome Institute"/>
            <person name="Kjaerbolling I."/>
            <person name="Vesth T."/>
            <person name="Frisvad J.C."/>
            <person name="Nybo J.L."/>
            <person name="Theobald S."/>
            <person name="Kildgaard S."/>
            <person name="Isbrandt T."/>
            <person name="Kuo A."/>
            <person name="Sato A."/>
            <person name="Lyhne E.K."/>
            <person name="Kogle M.E."/>
            <person name="Wiebenga A."/>
            <person name="Kun R.S."/>
            <person name="Lubbers R.J."/>
            <person name="Makela M.R."/>
            <person name="Barry K."/>
            <person name="Chovatia M."/>
            <person name="Clum A."/>
            <person name="Daum C."/>
            <person name="Haridas S."/>
            <person name="He G."/>
            <person name="LaButti K."/>
            <person name="Lipzen A."/>
            <person name="Mondo S."/>
            <person name="Riley R."/>
            <person name="Salamov A."/>
            <person name="Simmons B.A."/>
            <person name="Magnuson J.K."/>
            <person name="Henrissat B."/>
            <person name="Mortensen U.H."/>
            <person name="Larsen T.O."/>
            <person name="Devries R.P."/>
            <person name="Grigoriev I.V."/>
            <person name="Machida M."/>
            <person name="Baker S.E."/>
            <person name="Andersen M.R."/>
        </authorList>
    </citation>
    <scope>NUCLEOTIDE SEQUENCE [LARGE SCALE GENOMIC DNA]</scope>
    <source>
        <strain evidence="3 4">CBS 151.66</strain>
    </source>
</reference>
<keyword evidence="2" id="KW-1133">Transmembrane helix</keyword>
<protein>
    <submittedName>
        <fullName evidence="3">Uncharacterized protein</fullName>
    </submittedName>
</protein>
<proteinExistence type="predicted"/>
<keyword evidence="2" id="KW-0812">Transmembrane</keyword>
<evidence type="ECO:0000313" key="4">
    <source>
        <dbReference type="Proteomes" id="UP000326565"/>
    </source>
</evidence>
<keyword evidence="4" id="KW-1185">Reference proteome</keyword>
<feature type="transmembrane region" description="Helical" evidence="2">
    <location>
        <begin position="24"/>
        <end position="43"/>
    </location>
</feature>
<evidence type="ECO:0000256" key="1">
    <source>
        <dbReference type="SAM" id="MobiDB-lite"/>
    </source>
</evidence>
<sequence>MDDSNKRKSNRCIQFFPLAKQPHFLPFDSIFFFPLVLGIGLLLGTRRAVRGTITARLSNNHKRPSLETPTTRSGGTYKP</sequence>
<name>A0A5N5WHG8_9EURO</name>